<organism evidence="1 2">
    <name type="scientific">Scleroderma citrinum Foug A</name>
    <dbReference type="NCBI Taxonomy" id="1036808"/>
    <lineage>
        <taxon>Eukaryota</taxon>
        <taxon>Fungi</taxon>
        <taxon>Dikarya</taxon>
        <taxon>Basidiomycota</taxon>
        <taxon>Agaricomycotina</taxon>
        <taxon>Agaricomycetes</taxon>
        <taxon>Agaricomycetidae</taxon>
        <taxon>Boletales</taxon>
        <taxon>Sclerodermatineae</taxon>
        <taxon>Sclerodermataceae</taxon>
        <taxon>Scleroderma</taxon>
    </lineage>
</organism>
<protein>
    <submittedName>
        <fullName evidence="1">Uncharacterized protein</fullName>
    </submittedName>
</protein>
<sequence>MLIIASVWEHCATKATRSKWFLWFSLLEGLPLSTADIPLLFDRTMLPTRGMNCHVSESETLLAGANGTKTLREMSLRFLCGSRVWQTRRFVLPGPSLDANNGLHPLRFASTLDHIFNLGFMDDKINSILSLSSLHSLSRRPAMSVPDSQSSQLALDPDVAFEAIKAALVSQCSKGDVEAFEDTCFKMFAVLRCKPILTIDEKAEFVDLLWLAFGMYESYVTIEVLWHSDQYDDGYFRSLLIRLVNDVLHEQYLPSPIIGPLRGRLEDLEVRMSASLASASSFQTEQNDLTLSQELDFWMAMLDPIESAKESLGASELVTNSSITGIKASGSNKRVVDISGLKRKLSAPNIQASTSHKLTRPLGGSQSLSIVTSSSEPRKHVAALKRTFSMSTAVPHPRKRTRGALTPVPE</sequence>
<reference evidence="1 2" key="1">
    <citation type="submission" date="2014-04" db="EMBL/GenBank/DDBJ databases">
        <authorList>
            <consortium name="DOE Joint Genome Institute"/>
            <person name="Kuo A."/>
            <person name="Kohler A."/>
            <person name="Nagy L.G."/>
            <person name="Floudas D."/>
            <person name="Copeland A."/>
            <person name="Barry K.W."/>
            <person name="Cichocki N."/>
            <person name="Veneault-Fourrey C."/>
            <person name="LaButti K."/>
            <person name="Lindquist E.A."/>
            <person name="Lipzen A."/>
            <person name="Lundell T."/>
            <person name="Morin E."/>
            <person name="Murat C."/>
            <person name="Sun H."/>
            <person name="Tunlid A."/>
            <person name="Henrissat B."/>
            <person name="Grigoriev I.V."/>
            <person name="Hibbett D.S."/>
            <person name="Martin F."/>
            <person name="Nordberg H.P."/>
            <person name="Cantor M.N."/>
            <person name="Hua S.X."/>
        </authorList>
    </citation>
    <scope>NUCLEOTIDE SEQUENCE [LARGE SCALE GENOMIC DNA]</scope>
    <source>
        <strain evidence="1 2">Foug A</strain>
    </source>
</reference>
<keyword evidence="2" id="KW-1185">Reference proteome</keyword>
<dbReference type="Proteomes" id="UP000053989">
    <property type="component" value="Unassembled WGS sequence"/>
</dbReference>
<evidence type="ECO:0000313" key="2">
    <source>
        <dbReference type="Proteomes" id="UP000053989"/>
    </source>
</evidence>
<dbReference type="AlphaFoldDB" id="A0A0C3CT58"/>
<dbReference type="InParanoid" id="A0A0C3CT58"/>
<evidence type="ECO:0000313" key="1">
    <source>
        <dbReference type="EMBL" id="KIM51765.1"/>
    </source>
</evidence>
<dbReference type="EMBL" id="KN822241">
    <property type="protein sequence ID" value="KIM51765.1"/>
    <property type="molecule type" value="Genomic_DNA"/>
</dbReference>
<proteinExistence type="predicted"/>
<name>A0A0C3CT58_9AGAM</name>
<dbReference type="HOGENOM" id="CLU_671138_0_0_1"/>
<accession>A0A0C3CT58</accession>
<gene>
    <name evidence="1" type="ORF">SCLCIDRAFT_604572</name>
</gene>
<reference evidence="2" key="2">
    <citation type="submission" date="2015-01" db="EMBL/GenBank/DDBJ databases">
        <title>Evolutionary Origins and Diversification of the Mycorrhizal Mutualists.</title>
        <authorList>
            <consortium name="DOE Joint Genome Institute"/>
            <consortium name="Mycorrhizal Genomics Consortium"/>
            <person name="Kohler A."/>
            <person name="Kuo A."/>
            <person name="Nagy L.G."/>
            <person name="Floudas D."/>
            <person name="Copeland A."/>
            <person name="Barry K.W."/>
            <person name="Cichocki N."/>
            <person name="Veneault-Fourrey C."/>
            <person name="LaButti K."/>
            <person name="Lindquist E.A."/>
            <person name="Lipzen A."/>
            <person name="Lundell T."/>
            <person name="Morin E."/>
            <person name="Murat C."/>
            <person name="Riley R."/>
            <person name="Ohm R."/>
            <person name="Sun H."/>
            <person name="Tunlid A."/>
            <person name="Henrissat B."/>
            <person name="Grigoriev I.V."/>
            <person name="Hibbett D.S."/>
            <person name="Martin F."/>
        </authorList>
    </citation>
    <scope>NUCLEOTIDE SEQUENCE [LARGE SCALE GENOMIC DNA]</scope>
    <source>
        <strain evidence="2">Foug A</strain>
    </source>
</reference>
<dbReference type="OrthoDB" id="2648253at2759"/>